<evidence type="ECO:0000313" key="4">
    <source>
        <dbReference type="Proteomes" id="UP000005824"/>
    </source>
</evidence>
<name>B4D838_9BACT</name>
<protein>
    <submittedName>
        <fullName evidence="3">Glucose/sorbosone dehydrogenase-like protein</fullName>
    </submittedName>
</protein>
<organism evidence="3 4">
    <name type="scientific">Chthoniobacter flavus Ellin428</name>
    <dbReference type="NCBI Taxonomy" id="497964"/>
    <lineage>
        <taxon>Bacteria</taxon>
        <taxon>Pseudomonadati</taxon>
        <taxon>Verrucomicrobiota</taxon>
        <taxon>Spartobacteria</taxon>
        <taxon>Chthoniobacterales</taxon>
        <taxon>Chthoniobacteraceae</taxon>
        <taxon>Chthoniobacter</taxon>
    </lineage>
</organism>
<dbReference type="eggNOG" id="COG2133">
    <property type="taxonomic scope" value="Bacteria"/>
</dbReference>
<dbReference type="Gene3D" id="2.120.10.30">
    <property type="entry name" value="TolB, C-terminal domain"/>
    <property type="match status" value="1"/>
</dbReference>
<reference evidence="3 4" key="1">
    <citation type="journal article" date="2011" name="J. Bacteriol.">
        <title>Genome sequence of Chthoniobacter flavus Ellin428, an aerobic heterotrophic soil bacterium.</title>
        <authorList>
            <person name="Kant R."/>
            <person name="van Passel M.W."/>
            <person name="Palva A."/>
            <person name="Lucas S."/>
            <person name="Lapidus A."/>
            <person name="Glavina Del Rio T."/>
            <person name="Dalin E."/>
            <person name="Tice H."/>
            <person name="Bruce D."/>
            <person name="Goodwin L."/>
            <person name="Pitluck S."/>
            <person name="Larimer F.W."/>
            <person name="Land M.L."/>
            <person name="Hauser L."/>
            <person name="Sangwan P."/>
            <person name="de Vos W.M."/>
            <person name="Janssen P.H."/>
            <person name="Smidt H."/>
        </authorList>
    </citation>
    <scope>NUCLEOTIDE SEQUENCE [LARGE SCALE GENOMIC DNA]</scope>
    <source>
        <strain evidence="3 4">Ellin428</strain>
    </source>
</reference>
<proteinExistence type="predicted"/>
<dbReference type="PANTHER" id="PTHR19328">
    <property type="entry name" value="HEDGEHOG-INTERACTING PROTEIN"/>
    <property type="match status" value="1"/>
</dbReference>
<evidence type="ECO:0000313" key="3">
    <source>
        <dbReference type="EMBL" id="EDY17392.1"/>
    </source>
</evidence>
<evidence type="ECO:0000256" key="1">
    <source>
        <dbReference type="SAM" id="SignalP"/>
    </source>
</evidence>
<dbReference type="NCBIfam" id="NF033679">
    <property type="entry name" value="DNRLRE_dom"/>
    <property type="match status" value="1"/>
</dbReference>
<dbReference type="InterPro" id="IPR012938">
    <property type="entry name" value="Glc/Sorbosone_DH"/>
</dbReference>
<feature type="chain" id="PRO_5002800555" evidence="1">
    <location>
        <begin position="20"/>
        <end position="807"/>
    </location>
</feature>
<gene>
    <name evidence="3" type="ORF">CfE428DRAFT_5078</name>
</gene>
<dbReference type="Proteomes" id="UP000005824">
    <property type="component" value="Unassembled WGS sequence"/>
</dbReference>
<keyword evidence="1" id="KW-0732">Signal</keyword>
<dbReference type="STRING" id="497964.CfE428DRAFT_5078"/>
<accession>B4D838</accession>
<dbReference type="Pfam" id="PF07995">
    <property type="entry name" value="GSDH"/>
    <property type="match status" value="1"/>
</dbReference>
<comment type="caution">
    <text evidence="3">The sequence shown here is derived from an EMBL/GenBank/DDBJ whole genome shotgun (WGS) entry which is preliminary data.</text>
</comment>
<evidence type="ECO:0000259" key="2">
    <source>
        <dbReference type="Pfam" id="PF07995"/>
    </source>
</evidence>
<sequence length="807" mass="85023">MKPLRALLLGIFAAGFSLATGVAATPPALSLKTISSGQLIAPVFITNAADGSKRLFVCDQVGKVRIVQDEMLLPTPFLDVSSEMVTLSPNYDERGLLSVAFHPDFAHVGMPGYHKFYVFYSAPSPNAPGTTTNPVNCRSTISEFQVSASNPNVADPTSERVVLSYDKPQSNHNGGQLGFGPDGYLYISVGDGGSQHDNDYGHTGGQSGDPVVSGNLGNAQDLTKLLGKILRIDPLGTNGPGGSYGIPASNPFVGAGGGVREEIYTLGMRNPWRFSFDTDPVLGARMIEGDVGQDNVEEINLIVSGGNYGWRIKEGTFNHDSTAPSGPGPLIDPVAEYAHPLTNLTNYPGLTRIGVAVVGGYVYRGNAIPSLVGQYVFGDYSTSTSSTPAGVLLALDSSNWSLSRPLVVGNVPFFLMSMGQGEDGELYVATEVARGPRLNPTNSQPSGTIYKIVQAQTATITLAPVQDNTLFSESSALSNAVGNIYAGETNTGTWRRGLLAFDIANNVPTGAVINSAQLSLNMNFTAATTAANMSLYKVSQSWGEGTSGPSSGGGSPATVNDATWGDRFYDPTSPTAWAVAGGTHSATVTATTSVGTTAGFYTWTSSQMVTDVQGWLTTPSTNFGWLLIGDETTVQTTRRFDSRESAAGVQPALQLTYSFAPPLTRRETWLQQYFTPVGTFVSDTADANGNGVSNLLEYAYSFSPIAANSSSPGFQTSASTSGTTTTYMMTFRRDPRAVDLTYQLQTSDDLAHWTTVVQSAGGASPTGSAFVSEADAPGEAPVKVVTAVETLSSSVKHFSRLQITRSQ</sequence>
<dbReference type="InterPro" id="IPR011041">
    <property type="entry name" value="Quinoprot_gluc/sorb_DH_b-prop"/>
</dbReference>
<dbReference type="SUPFAM" id="SSF50952">
    <property type="entry name" value="Soluble quinoprotein glucose dehydrogenase"/>
    <property type="match status" value="1"/>
</dbReference>
<feature type="signal peptide" evidence="1">
    <location>
        <begin position="1"/>
        <end position="19"/>
    </location>
</feature>
<dbReference type="PANTHER" id="PTHR19328:SF75">
    <property type="entry name" value="ALDOSE SUGAR DEHYDROGENASE YLII"/>
    <property type="match status" value="1"/>
</dbReference>
<dbReference type="InParanoid" id="B4D838"/>
<dbReference type="EMBL" id="ABVL01000020">
    <property type="protein sequence ID" value="EDY17392.1"/>
    <property type="molecule type" value="Genomic_DNA"/>
</dbReference>
<keyword evidence="4" id="KW-1185">Reference proteome</keyword>
<dbReference type="AlphaFoldDB" id="B4D838"/>
<dbReference type="InterPro" id="IPR011042">
    <property type="entry name" value="6-blade_b-propeller_TolB-like"/>
</dbReference>
<dbReference type="RefSeq" id="WP_006982399.1">
    <property type="nucleotide sequence ID" value="NZ_ABVL01000020.1"/>
</dbReference>
<feature type="domain" description="Glucose/Sorbosone dehydrogenase" evidence="2">
    <location>
        <begin position="45"/>
        <end position="432"/>
    </location>
</feature>